<accession>A0A6A2Z9I0</accession>
<proteinExistence type="predicted"/>
<evidence type="ECO:0000313" key="3">
    <source>
        <dbReference type="Proteomes" id="UP000436088"/>
    </source>
</evidence>
<feature type="region of interest" description="Disordered" evidence="1">
    <location>
        <begin position="48"/>
        <end position="68"/>
    </location>
</feature>
<protein>
    <submittedName>
        <fullName evidence="2">Uncharacterized protein</fullName>
    </submittedName>
</protein>
<sequence length="94" mass="10424">METTSLFNSCSLASSLPLSRPFSGKSTTCRKPFQNCGVETRFTQSQLRWPAGREHDRVETADSRDEDARTITSAEALDGVGEGVQEGELRRRCL</sequence>
<comment type="caution">
    <text evidence="2">The sequence shown here is derived from an EMBL/GenBank/DDBJ whole genome shotgun (WGS) entry which is preliminary data.</text>
</comment>
<organism evidence="2 3">
    <name type="scientific">Hibiscus syriacus</name>
    <name type="common">Rose of Sharon</name>
    <dbReference type="NCBI Taxonomy" id="106335"/>
    <lineage>
        <taxon>Eukaryota</taxon>
        <taxon>Viridiplantae</taxon>
        <taxon>Streptophyta</taxon>
        <taxon>Embryophyta</taxon>
        <taxon>Tracheophyta</taxon>
        <taxon>Spermatophyta</taxon>
        <taxon>Magnoliopsida</taxon>
        <taxon>eudicotyledons</taxon>
        <taxon>Gunneridae</taxon>
        <taxon>Pentapetalae</taxon>
        <taxon>rosids</taxon>
        <taxon>malvids</taxon>
        <taxon>Malvales</taxon>
        <taxon>Malvaceae</taxon>
        <taxon>Malvoideae</taxon>
        <taxon>Hibiscus</taxon>
    </lineage>
</organism>
<evidence type="ECO:0000313" key="2">
    <source>
        <dbReference type="EMBL" id="KAE8688186.1"/>
    </source>
</evidence>
<name>A0A6A2Z9I0_HIBSY</name>
<gene>
    <name evidence="2" type="ORF">F3Y22_tig00110989pilonHSYRG00047</name>
</gene>
<keyword evidence="3" id="KW-1185">Reference proteome</keyword>
<evidence type="ECO:0000256" key="1">
    <source>
        <dbReference type="SAM" id="MobiDB-lite"/>
    </source>
</evidence>
<reference evidence="2" key="1">
    <citation type="submission" date="2019-09" db="EMBL/GenBank/DDBJ databases">
        <title>Draft genome information of white flower Hibiscus syriacus.</title>
        <authorList>
            <person name="Kim Y.-M."/>
        </authorList>
    </citation>
    <scope>NUCLEOTIDE SEQUENCE [LARGE SCALE GENOMIC DNA]</scope>
    <source>
        <strain evidence="2">YM2019G1</strain>
    </source>
</reference>
<dbReference type="AlphaFoldDB" id="A0A6A2Z9I0"/>
<dbReference type="EMBL" id="VEPZ02001192">
    <property type="protein sequence ID" value="KAE8688186.1"/>
    <property type="molecule type" value="Genomic_DNA"/>
</dbReference>
<dbReference type="Proteomes" id="UP000436088">
    <property type="component" value="Unassembled WGS sequence"/>
</dbReference>
<feature type="compositionally biased region" description="Basic and acidic residues" evidence="1">
    <location>
        <begin position="51"/>
        <end position="68"/>
    </location>
</feature>